<evidence type="ECO:0000256" key="1">
    <source>
        <dbReference type="SAM" id="Phobius"/>
    </source>
</evidence>
<evidence type="ECO:0000313" key="2">
    <source>
        <dbReference type="EMBL" id="KAK6510586.1"/>
    </source>
</evidence>
<name>A0AAN8NIL0_9PEZI</name>
<sequence>MADPPTGIPKAAAVPRIPKSEITLQLVLTTTLALIATTVVLGRLCIRRFYIGKVELDDWVLLVAWIFLMGFTGTQIASVPLAYTLSNNIEKGVFDQRAVILKADARISSDISVAVGFFVDQHG</sequence>
<protein>
    <submittedName>
        <fullName evidence="2">Uncharacterized protein</fullName>
    </submittedName>
</protein>
<dbReference type="EMBL" id="JAVHJM010000007">
    <property type="protein sequence ID" value="KAK6510586.1"/>
    <property type="molecule type" value="Genomic_DNA"/>
</dbReference>
<feature type="transmembrane region" description="Helical" evidence="1">
    <location>
        <begin position="58"/>
        <end position="83"/>
    </location>
</feature>
<comment type="caution">
    <text evidence="2">The sequence shown here is derived from an EMBL/GenBank/DDBJ whole genome shotgun (WGS) entry which is preliminary data.</text>
</comment>
<evidence type="ECO:0000313" key="3">
    <source>
        <dbReference type="Proteomes" id="UP001307849"/>
    </source>
</evidence>
<keyword evidence="1" id="KW-0472">Membrane</keyword>
<gene>
    <name evidence="2" type="ORF">TWF506_009689</name>
</gene>
<reference evidence="2 3" key="1">
    <citation type="submission" date="2019-10" db="EMBL/GenBank/DDBJ databases">
        <authorList>
            <person name="Palmer J.M."/>
        </authorList>
    </citation>
    <scope>NUCLEOTIDE SEQUENCE [LARGE SCALE GENOMIC DNA]</scope>
    <source>
        <strain evidence="2 3">TWF506</strain>
    </source>
</reference>
<accession>A0AAN8NIL0</accession>
<dbReference type="Proteomes" id="UP001307849">
    <property type="component" value="Unassembled WGS sequence"/>
</dbReference>
<feature type="transmembrane region" description="Helical" evidence="1">
    <location>
        <begin position="22"/>
        <end position="46"/>
    </location>
</feature>
<keyword evidence="3" id="KW-1185">Reference proteome</keyword>
<dbReference type="AlphaFoldDB" id="A0AAN8NIL0"/>
<organism evidence="2 3">
    <name type="scientific">Arthrobotrys conoides</name>
    <dbReference type="NCBI Taxonomy" id="74498"/>
    <lineage>
        <taxon>Eukaryota</taxon>
        <taxon>Fungi</taxon>
        <taxon>Dikarya</taxon>
        <taxon>Ascomycota</taxon>
        <taxon>Pezizomycotina</taxon>
        <taxon>Orbiliomycetes</taxon>
        <taxon>Orbiliales</taxon>
        <taxon>Orbiliaceae</taxon>
        <taxon>Arthrobotrys</taxon>
    </lineage>
</organism>
<keyword evidence="1" id="KW-0812">Transmembrane</keyword>
<keyword evidence="1" id="KW-1133">Transmembrane helix</keyword>
<proteinExistence type="predicted"/>